<evidence type="ECO:0000256" key="1">
    <source>
        <dbReference type="ARBA" id="ARBA00004651"/>
    </source>
</evidence>
<feature type="transmembrane region" description="Helical" evidence="6">
    <location>
        <begin position="144"/>
        <end position="166"/>
    </location>
</feature>
<evidence type="ECO:0000313" key="10">
    <source>
        <dbReference type="Proteomes" id="UP000183063"/>
    </source>
</evidence>
<evidence type="ECO:0000256" key="3">
    <source>
        <dbReference type="ARBA" id="ARBA00022692"/>
    </source>
</evidence>
<evidence type="ECO:0000313" key="8">
    <source>
        <dbReference type="EMBL" id="SEH79869.1"/>
    </source>
</evidence>
<dbReference type="EMBL" id="FOCV01000008">
    <property type="protein sequence ID" value="SEN83078.1"/>
    <property type="molecule type" value="Genomic_DNA"/>
</dbReference>
<dbReference type="GO" id="GO:0005886">
    <property type="term" value="C:plasma membrane"/>
    <property type="evidence" value="ECO:0007669"/>
    <property type="project" value="UniProtKB-SubCell"/>
</dbReference>
<gene>
    <name evidence="8" type="ORF">RTCCBAU85039_2434</name>
    <name evidence="9" type="ORF">SAMN05216228_100824</name>
</gene>
<dbReference type="OrthoDB" id="5329005at2"/>
<feature type="transmembrane region" description="Helical" evidence="6">
    <location>
        <begin position="96"/>
        <end position="118"/>
    </location>
</feature>
<evidence type="ECO:0000256" key="2">
    <source>
        <dbReference type="ARBA" id="ARBA00022475"/>
    </source>
</evidence>
<evidence type="ECO:0000313" key="11">
    <source>
        <dbReference type="Proteomes" id="UP000198939"/>
    </source>
</evidence>
<feature type="domain" description="Prepilin type IV endopeptidase peptidase" evidence="7">
    <location>
        <begin position="9"/>
        <end position="111"/>
    </location>
</feature>
<dbReference type="RefSeq" id="WP_072375136.1">
    <property type="nucleotide sequence ID" value="NZ_FNXB01000010.1"/>
</dbReference>
<dbReference type="AlphaFoldDB" id="A0A1H8JS90"/>
<reference evidence="8" key="2">
    <citation type="submission" date="2016-10" db="EMBL/GenBank/DDBJ databases">
        <authorList>
            <person name="de Groot N.N."/>
        </authorList>
    </citation>
    <scope>NUCLEOTIDE SEQUENCE [LARGE SCALE GENOMIC DNA]</scope>
    <source>
        <strain evidence="8">CCBAU85039</strain>
    </source>
</reference>
<keyword evidence="4 6" id="KW-1133">Transmembrane helix</keyword>
<keyword evidence="8" id="KW-0645">Protease</keyword>
<dbReference type="EMBL" id="FNXB01000010">
    <property type="protein sequence ID" value="SEH79869.1"/>
    <property type="molecule type" value="Genomic_DNA"/>
</dbReference>
<keyword evidence="2" id="KW-1003">Cell membrane</keyword>
<accession>A0A1H8JS90</accession>
<dbReference type="InterPro" id="IPR052218">
    <property type="entry name" value="Preflagellin_Peptidase"/>
</dbReference>
<proteinExistence type="predicted"/>
<comment type="subcellular location">
    <subcellularLocation>
        <location evidence="1">Cell membrane</location>
        <topology evidence="1">Multi-pass membrane protein</topology>
    </subcellularLocation>
</comment>
<evidence type="ECO:0000256" key="5">
    <source>
        <dbReference type="ARBA" id="ARBA00023136"/>
    </source>
</evidence>
<dbReference type="Gene3D" id="1.20.120.1220">
    <property type="match status" value="1"/>
</dbReference>
<dbReference type="GO" id="GO:0006508">
    <property type="term" value="P:proteolysis"/>
    <property type="evidence" value="ECO:0007669"/>
    <property type="project" value="UniProtKB-KW"/>
</dbReference>
<sequence>MLAAAVFVIFPLCLAIAAFSDLFTMTIPNRVSIILAIAFLGVATLAGMPLLVMGTHLAAAFSVLAVCFVLFALNIMGGGDAKLLASTSLWFGFDPALVEFLVYVGIFGGIATFVILLIRTQAHVILAVGLPIPNSILLAKKIPYGIAIAAGGFIAFPSSPLFTAALESLK</sequence>
<dbReference type="Proteomes" id="UP000183063">
    <property type="component" value="Unassembled WGS sequence"/>
</dbReference>
<dbReference type="Proteomes" id="UP000198939">
    <property type="component" value="Unassembled WGS sequence"/>
</dbReference>
<dbReference type="STRING" id="501024.RTCCBAU85039_2434"/>
<evidence type="ECO:0000313" key="9">
    <source>
        <dbReference type="EMBL" id="SEN83078.1"/>
    </source>
</evidence>
<feature type="transmembrane region" description="Helical" evidence="6">
    <location>
        <begin position="33"/>
        <end position="52"/>
    </location>
</feature>
<dbReference type="GO" id="GO:0004190">
    <property type="term" value="F:aspartic-type endopeptidase activity"/>
    <property type="evidence" value="ECO:0007669"/>
    <property type="project" value="InterPro"/>
</dbReference>
<dbReference type="InterPro" id="IPR000045">
    <property type="entry name" value="Prepilin_IV_endopep_pep"/>
</dbReference>
<evidence type="ECO:0000256" key="6">
    <source>
        <dbReference type="SAM" id="Phobius"/>
    </source>
</evidence>
<organism evidence="8 10">
    <name type="scientific">Rhizobium tibeticum</name>
    <dbReference type="NCBI Taxonomy" id="501024"/>
    <lineage>
        <taxon>Bacteria</taxon>
        <taxon>Pseudomonadati</taxon>
        <taxon>Pseudomonadota</taxon>
        <taxon>Alphaproteobacteria</taxon>
        <taxon>Hyphomicrobiales</taxon>
        <taxon>Rhizobiaceae</taxon>
        <taxon>Rhizobium/Agrobacterium group</taxon>
        <taxon>Rhizobium</taxon>
    </lineage>
</organism>
<keyword evidence="11" id="KW-1185">Reference proteome</keyword>
<dbReference type="Pfam" id="PF01478">
    <property type="entry name" value="Peptidase_A24"/>
    <property type="match status" value="1"/>
</dbReference>
<keyword evidence="3 6" id="KW-0812">Transmembrane</keyword>
<reference evidence="10" key="3">
    <citation type="submission" date="2016-10" db="EMBL/GenBank/DDBJ databases">
        <authorList>
            <person name="Wibberg D."/>
        </authorList>
    </citation>
    <scope>NUCLEOTIDE SEQUENCE [LARGE SCALE GENOMIC DNA]</scope>
</reference>
<dbReference type="PANTHER" id="PTHR36506">
    <property type="entry name" value="PREFLAGELLIN PEPTIDASE"/>
    <property type="match status" value="1"/>
</dbReference>
<reference evidence="9 11" key="1">
    <citation type="submission" date="2016-10" db="EMBL/GenBank/DDBJ databases">
        <authorList>
            <person name="Varghese N."/>
            <person name="Submissions S."/>
        </authorList>
    </citation>
    <scope>NUCLEOTIDE SEQUENCE [LARGE SCALE GENOMIC DNA]</scope>
    <source>
        <strain evidence="9 11">CGMCC 1.7071</strain>
    </source>
</reference>
<evidence type="ECO:0000259" key="7">
    <source>
        <dbReference type="Pfam" id="PF01478"/>
    </source>
</evidence>
<keyword evidence="5 6" id="KW-0472">Membrane</keyword>
<dbReference type="PANTHER" id="PTHR36506:SF1">
    <property type="entry name" value="PREFLAGELLIN PEPTIDASE"/>
    <property type="match status" value="1"/>
</dbReference>
<name>A0A1H8JS90_9HYPH</name>
<protein>
    <submittedName>
        <fullName evidence="8">Flp pilus assembly protein, protease CpaA</fullName>
    </submittedName>
    <submittedName>
        <fullName evidence="9">Prepilin peptidase CpaA</fullName>
    </submittedName>
</protein>
<feature type="transmembrane region" description="Helical" evidence="6">
    <location>
        <begin position="57"/>
        <end position="76"/>
    </location>
</feature>
<evidence type="ECO:0000256" key="4">
    <source>
        <dbReference type="ARBA" id="ARBA00022989"/>
    </source>
</evidence>
<keyword evidence="8" id="KW-0378">Hydrolase</keyword>